<evidence type="ECO:0000256" key="4">
    <source>
        <dbReference type="ARBA" id="ARBA00022989"/>
    </source>
</evidence>
<gene>
    <name evidence="9" type="ORF">NQ314_004047</name>
</gene>
<dbReference type="Proteomes" id="UP001162156">
    <property type="component" value="Unassembled WGS sequence"/>
</dbReference>
<keyword evidence="4 6" id="KW-1133">Transmembrane helix</keyword>
<keyword evidence="10" id="KW-1185">Reference proteome</keyword>
<keyword evidence="2" id="KW-1003">Cell membrane</keyword>
<dbReference type="Pfam" id="PF00005">
    <property type="entry name" value="ABC_tran"/>
    <property type="match status" value="1"/>
</dbReference>
<comment type="subcellular location">
    <subcellularLocation>
        <location evidence="1">Cell membrane</location>
        <topology evidence="1">Multi-pass membrane protein</topology>
    </subcellularLocation>
</comment>
<dbReference type="GO" id="GO:0005886">
    <property type="term" value="C:plasma membrane"/>
    <property type="evidence" value="ECO:0007669"/>
    <property type="project" value="UniProtKB-SubCell"/>
</dbReference>
<reference evidence="9" key="1">
    <citation type="journal article" date="2023" name="Insect Mol. Biol.">
        <title>Genome sequencing provides insights into the evolution of gene families encoding plant cell wall-degrading enzymes in longhorned beetles.</title>
        <authorList>
            <person name="Shin N.R."/>
            <person name="Okamura Y."/>
            <person name="Kirsch R."/>
            <person name="Pauchet Y."/>
        </authorList>
    </citation>
    <scope>NUCLEOTIDE SEQUENCE</scope>
    <source>
        <strain evidence="9">RBIC_L_NR</strain>
    </source>
</reference>
<dbReference type="InterPro" id="IPR003439">
    <property type="entry name" value="ABC_transporter-like_ATP-bd"/>
</dbReference>
<evidence type="ECO:0000259" key="8">
    <source>
        <dbReference type="Pfam" id="PF12698"/>
    </source>
</evidence>
<dbReference type="EMBL" id="JANEYF010001213">
    <property type="protein sequence ID" value="KAJ8965547.1"/>
    <property type="molecule type" value="Genomic_DNA"/>
</dbReference>
<evidence type="ECO:0000259" key="7">
    <source>
        <dbReference type="Pfam" id="PF00005"/>
    </source>
</evidence>
<evidence type="ECO:0000256" key="2">
    <source>
        <dbReference type="ARBA" id="ARBA00022475"/>
    </source>
</evidence>
<protein>
    <recommendedName>
        <fullName evidence="11">ABC transporter domain-containing protein</fullName>
    </recommendedName>
</protein>
<feature type="domain" description="ABC transporter" evidence="7">
    <location>
        <begin position="10"/>
        <end position="56"/>
    </location>
</feature>
<feature type="transmembrane region" description="Helical" evidence="6">
    <location>
        <begin position="337"/>
        <end position="363"/>
    </location>
</feature>
<feature type="transmembrane region" description="Helical" evidence="6">
    <location>
        <begin position="405"/>
        <end position="428"/>
    </location>
</feature>
<dbReference type="SUPFAM" id="SSF52540">
    <property type="entry name" value="P-loop containing nucleoside triphosphate hydrolases"/>
    <property type="match status" value="1"/>
</dbReference>
<dbReference type="GO" id="GO:0140359">
    <property type="term" value="F:ABC-type transporter activity"/>
    <property type="evidence" value="ECO:0007669"/>
    <property type="project" value="InterPro"/>
</dbReference>
<evidence type="ECO:0008006" key="11">
    <source>
        <dbReference type="Google" id="ProtNLM"/>
    </source>
</evidence>
<dbReference type="InterPro" id="IPR013525">
    <property type="entry name" value="ABC2_TM"/>
</dbReference>
<dbReference type="GO" id="GO:0005524">
    <property type="term" value="F:ATP binding"/>
    <property type="evidence" value="ECO:0007669"/>
    <property type="project" value="InterPro"/>
</dbReference>
<dbReference type="PANTHER" id="PTHR30294:SF38">
    <property type="entry name" value="TRANSPORT PERMEASE PROTEIN"/>
    <property type="match status" value="1"/>
</dbReference>
<feature type="domain" description="ABC-2 type transporter transmembrane" evidence="8">
    <location>
        <begin position="151"/>
        <end position="432"/>
    </location>
</feature>
<evidence type="ECO:0000256" key="6">
    <source>
        <dbReference type="SAM" id="Phobius"/>
    </source>
</evidence>
<evidence type="ECO:0000256" key="1">
    <source>
        <dbReference type="ARBA" id="ARBA00004651"/>
    </source>
</evidence>
<dbReference type="GO" id="GO:0016887">
    <property type="term" value="F:ATP hydrolysis activity"/>
    <property type="evidence" value="ECO:0007669"/>
    <property type="project" value="InterPro"/>
</dbReference>
<feature type="transmembrane region" description="Helical" evidence="6">
    <location>
        <begin position="375"/>
        <end position="399"/>
    </location>
</feature>
<feature type="transmembrane region" description="Helical" evidence="6">
    <location>
        <begin position="144"/>
        <end position="166"/>
    </location>
</feature>
<keyword evidence="5 6" id="KW-0472">Membrane</keyword>
<dbReference type="InterPro" id="IPR027417">
    <property type="entry name" value="P-loop_NTPase"/>
</dbReference>
<evidence type="ECO:0000256" key="5">
    <source>
        <dbReference type="ARBA" id="ARBA00023136"/>
    </source>
</evidence>
<dbReference type="InterPro" id="IPR051449">
    <property type="entry name" value="ABC-2_transporter_component"/>
</dbReference>
<dbReference type="PANTHER" id="PTHR30294">
    <property type="entry name" value="MEMBRANE COMPONENT OF ABC TRANSPORTER YHHJ-RELATED"/>
    <property type="match status" value="1"/>
</dbReference>
<accession>A0AAV8ZMY6</accession>
<name>A0AAV8ZMY6_9CUCU</name>
<dbReference type="Pfam" id="PF12698">
    <property type="entry name" value="ABC2_membrane_3"/>
    <property type="match status" value="1"/>
</dbReference>
<sequence>MEEALIAQRYYKLHNLLELPPDDRYLKNCSGGQQRRVSLAAALVHKPELLIMDEPTVGVDPVLRDSRRQEEGRLDDLNTPVADDQNNSVIEHAEITRSVSSIATFDIGHGSRDMLTKERIRIKGNHNLNKNRLRALMDKNWKQFYRNITGIIFLLTFPIIQISIFMTCIGGDIKNIPLAIVNNETMTASCNDFSSEGTAVAYGFSSCHFSNMSCRFLAHLDHPMITKVYFESLEEAVDSVKHGKVVGVLYMTENFTASSEERIEKGKDINHEVINFSEIKVWMDMSNRQIGATMKYKLIDLYTDFQNSVFEDCKFVPGLGNFPINIDFFYGKKDDNFIIYMTPGSLITIIFFMGAIMTSQIIITDRHDGVWDRSIVAGVTSLEITVTHFILQASVVVIQSLEMMIVVYGIFLHSYIGDMWLMYLIVFIQGLCGMSYGK</sequence>
<evidence type="ECO:0000256" key="3">
    <source>
        <dbReference type="ARBA" id="ARBA00022692"/>
    </source>
</evidence>
<organism evidence="9 10">
    <name type="scientific">Rhamnusium bicolor</name>
    <dbReference type="NCBI Taxonomy" id="1586634"/>
    <lineage>
        <taxon>Eukaryota</taxon>
        <taxon>Metazoa</taxon>
        <taxon>Ecdysozoa</taxon>
        <taxon>Arthropoda</taxon>
        <taxon>Hexapoda</taxon>
        <taxon>Insecta</taxon>
        <taxon>Pterygota</taxon>
        <taxon>Neoptera</taxon>
        <taxon>Endopterygota</taxon>
        <taxon>Coleoptera</taxon>
        <taxon>Polyphaga</taxon>
        <taxon>Cucujiformia</taxon>
        <taxon>Chrysomeloidea</taxon>
        <taxon>Cerambycidae</taxon>
        <taxon>Lepturinae</taxon>
        <taxon>Rhagiini</taxon>
        <taxon>Rhamnusium</taxon>
    </lineage>
</organism>
<proteinExistence type="predicted"/>
<dbReference type="Gene3D" id="3.40.50.300">
    <property type="entry name" value="P-loop containing nucleotide triphosphate hydrolases"/>
    <property type="match status" value="1"/>
</dbReference>
<dbReference type="AlphaFoldDB" id="A0AAV8ZMY6"/>
<keyword evidence="3 6" id="KW-0812">Transmembrane</keyword>
<evidence type="ECO:0000313" key="9">
    <source>
        <dbReference type="EMBL" id="KAJ8965547.1"/>
    </source>
</evidence>
<evidence type="ECO:0000313" key="10">
    <source>
        <dbReference type="Proteomes" id="UP001162156"/>
    </source>
</evidence>
<comment type="caution">
    <text evidence="9">The sequence shown here is derived from an EMBL/GenBank/DDBJ whole genome shotgun (WGS) entry which is preliminary data.</text>
</comment>